<feature type="domain" description="Secretion system C-terminal sorting" evidence="2">
    <location>
        <begin position="300"/>
        <end position="360"/>
    </location>
</feature>
<sequence length="370" mass="39414">MKKHYSTLLLAFSIATAQAQIVYQSSFVNTKPLSDKGQGVVNKANYKADGGSFQHIGQFTNLQSWDARSGTDYFGSTQTGISGYQGKGIQGAGIPYFGRLHVLNTGAFPLSNRPGGIRIAKELVFAESGNGAIITPAGDTFRGANAVFLDPDVTIQHAGDRNHIKGFVHARTENQPVVLPLGDGQRYFPITLHSPKAVLLARYQNTAPAKLPAVPEAGIAGFVSEGHWLVTPGQAQTEISLPVPEETPGTVFVVGFHPEKQQWMRLQGSDGHGILHDTGITAVALAYSGDAVGATTSFTIWPNPATNEIFLKLPSGKSLTNVTVLDQQARAVKTSGNSLHIPVAELPAGSYVLEVSLTDGSRQTGRFIKK</sequence>
<organism evidence="3 4">
    <name type="scientific">Siphonobacter aquaeclarae</name>
    <dbReference type="NCBI Taxonomy" id="563176"/>
    <lineage>
        <taxon>Bacteria</taxon>
        <taxon>Pseudomonadati</taxon>
        <taxon>Bacteroidota</taxon>
        <taxon>Cytophagia</taxon>
        <taxon>Cytophagales</taxon>
        <taxon>Cytophagaceae</taxon>
        <taxon>Siphonobacter</taxon>
    </lineage>
</organism>
<accession>A0A1G9IKX4</accession>
<keyword evidence="1" id="KW-0732">Signal</keyword>
<reference evidence="3 4" key="1">
    <citation type="submission" date="2016-10" db="EMBL/GenBank/DDBJ databases">
        <authorList>
            <person name="de Groot N.N."/>
        </authorList>
    </citation>
    <scope>NUCLEOTIDE SEQUENCE [LARGE SCALE GENOMIC DNA]</scope>
    <source>
        <strain evidence="3 4">DSM 21668</strain>
    </source>
</reference>
<dbReference type="EMBL" id="FNGS01000001">
    <property type="protein sequence ID" value="SDL25919.1"/>
    <property type="molecule type" value="Genomic_DNA"/>
</dbReference>
<gene>
    <name evidence="3" type="ORF">SAMN04488090_0526</name>
</gene>
<dbReference type="Proteomes" id="UP000198901">
    <property type="component" value="Unassembled WGS sequence"/>
</dbReference>
<keyword evidence="4" id="KW-1185">Reference proteome</keyword>
<dbReference type="NCBIfam" id="TIGR04183">
    <property type="entry name" value="Por_Secre_tail"/>
    <property type="match status" value="1"/>
</dbReference>
<dbReference type="InterPro" id="IPR026444">
    <property type="entry name" value="Secre_tail"/>
</dbReference>
<dbReference type="Pfam" id="PF18962">
    <property type="entry name" value="Por_Secre_tail"/>
    <property type="match status" value="1"/>
</dbReference>
<protein>
    <submittedName>
        <fullName evidence="3">Por secretion system C-terminal sorting domain-containing protein</fullName>
    </submittedName>
</protein>
<dbReference type="AlphaFoldDB" id="A0A1G9IKX4"/>
<evidence type="ECO:0000256" key="1">
    <source>
        <dbReference type="SAM" id="SignalP"/>
    </source>
</evidence>
<proteinExistence type="predicted"/>
<evidence type="ECO:0000259" key="2">
    <source>
        <dbReference type="Pfam" id="PF18962"/>
    </source>
</evidence>
<feature type="signal peptide" evidence="1">
    <location>
        <begin position="1"/>
        <end position="19"/>
    </location>
</feature>
<dbReference type="RefSeq" id="WP_176785423.1">
    <property type="nucleotide sequence ID" value="NZ_FNGS01000001.1"/>
</dbReference>
<evidence type="ECO:0000313" key="3">
    <source>
        <dbReference type="EMBL" id="SDL25919.1"/>
    </source>
</evidence>
<name>A0A1G9IKX4_9BACT</name>
<feature type="chain" id="PRO_5011690104" evidence="1">
    <location>
        <begin position="20"/>
        <end position="370"/>
    </location>
</feature>
<dbReference type="STRING" id="563176.SAMN04488090_0526"/>
<evidence type="ECO:0000313" key="4">
    <source>
        <dbReference type="Proteomes" id="UP000198901"/>
    </source>
</evidence>